<dbReference type="GO" id="GO:0015128">
    <property type="term" value="F:gluconate transmembrane transporter activity"/>
    <property type="evidence" value="ECO:0007669"/>
    <property type="project" value="InterPro"/>
</dbReference>
<feature type="transmembrane region" description="Helical" evidence="6">
    <location>
        <begin position="97"/>
        <end position="125"/>
    </location>
</feature>
<feature type="transmembrane region" description="Helical" evidence="6">
    <location>
        <begin position="137"/>
        <end position="157"/>
    </location>
</feature>
<feature type="transmembrane region" description="Helical" evidence="6">
    <location>
        <begin position="177"/>
        <end position="196"/>
    </location>
</feature>
<comment type="subcellular location">
    <subcellularLocation>
        <location evidence="1">Membrane</location>
        <topology evidence="1">Multi-pass membrane protein</topology>
    </subcellularLocation>
</comment>
<reference evidence="8 9" key="1">
    <citation type="submission" date="2019-03" db="EMBL/GenBank/DDBJ databases">
        <title>Algoriphagus aquimaris sp. nov., isolated form marine sediment in Pohang, Korea.</title>
        <authorList>
            <person name="Kim J."/>
            <person name="Yoon S.-H."/>
            <person name="Lee S.-S."/>
        </authorList>
    </citation>
    <scope>NUCLEOTIDE SEQUENCE [LARGE SCALE GENOMIC DNA]</scope>
    <source>
        <strain evidence="8 9">F21</strain>
    </source>
</reference>
<feature type="transmembrane region" description="Helical" evidence="6">
    <location>
        <begin position="280"/>
        <end position="297"/>
    </location>
</feature>
<feature type="transmembrane region" description="Helical" evidence="6">
    <location>
        <begin position="22"/>
        <end position="40"/>
    </location>
</feature>
<proteinExistence type="predicted"/>
<feature type="domain" description="Citrate transporter-like" evidence="7">
    <location>
        <begin position="14"/>
        <end position="363"/>
    </location>
</feature>
<evidence type="ECO:0000259" key="7">
    <source>
        <dbReference type="Pfam" id="PF03600"/>
    </source>
</evidence>
<dbReference type="Proteomes" id="UP000295438">
    <property type="component" value="Unassembled WGS sequence"/>
</dbReference>
<dbReference type="InterPro" id="IPR003474">
    <property type="entry name" value="Glcn_transporter"/>
</dbReference>
<keyword evidence="2" id="KW-0813">Transport</keyword>
<name>A0A4R5V9M4_9BACT</name>
<keyword evidence="4 6" id="KW-1133">Transmembrane helix</keyword>
<dbReference type="RefSeq" id="WP_133389824.1">
    <property type="nucleotide sequence ID" value="NZ_SMUW01000026.1"/>
</dbReference>
<dbReference type="InterPro" id="IPR014738">
    <property type="entry name" value="Citrate_transporter"/>
</dbReference>
<dbReference type="AlphaFoldDB" id="A0A4R5V9M4"/>
<evidence type="ECO:0000313" key="8">
    <source>
        <dbReference type="EMBL" id="TDK48839.1"/>
    </source>
</evidence>
<dbReference type="Pfam" id="PF03600">
    <property type="entry name" value="CitMHS"/>
    <property type="match status" value="1"/>
</dbReference>
<dbReference type="GO" id="GO:0015137">
    <property type="term" value="F:citrate transmembrane transporter activity"/>
    <property type="evidence" value="ECO:0007669"/>
    <property type="project" value="InterPro"/>
</dbReference>
<organism evidence="8 9">
    <name type="scientific">Algoriphagus formosus</name>
    <dbReference type="NCBI Taxonomy" id="2007308"/>
    <lineage>
        <taxon>Bacteria</taxon>
        <taxon>Pseudomonadati</taxon>
        <taxon>Bacteroidota</taxon>
        <taxon>Cytophagia</taxon>
        <taxon>Cytophagales</taxon>
        <taxon>Cyclobacteriaceae</taxon>
        <taxon>Algoriphagus</taxon>
    </lineage>
</organism>
<dbReference type="GO" id="GO:0005886">
    <property type="term" value="C:plasma membrane"/>
    <property type="evidence" value="ECO:0007669"/>
    <property type="project" value="TreeGrafter"/>
</dbReference>
<keyword evidence="3 6" id="KW-0812">Transmembrane</keyword>
<dbReference type="EMBL" id="SMUW01000026">
    <property type="protein sequence ID" value="TDK48839.1"/>
    <property type="molecule type" value="Genomic_DNA"/>
</dbReference>
<feature type="transmembrane region" description="Helical" evidence="6">
    <location>
        <begin position="227"/>
        <end position="260"/>
    </location>
</feature>
<keyword evidence="9" id="KW-1185">Reference proteome</keyword>
<evidence type="ECO:0000256" key="4">
    <source>
        <dbReference type="ARBA" id="ARBA00022989"/>
    </source>
</evidence>
<evidence type="ECO:0000256" key="5">
    <source>
        <dbReference type="ARBA" id="ARBA00023136"/>
    </source>
</evidence>
<keyword evidence="5 6" id="KW-0472">Membrane</keyword>
<protein>
    <submittedName>
        <fullName evidence="8">Citrate transporter</fullName>
    </submittedName>
</protein>
<dbReference type="InterPro" id="IPR004680">
    <property type="entry name" value="Cit_transptr-like_dom"/>
</dbReference>
<feature type="transmembrane region" description="Helical" evidence="6">
    <location>
        <begin position="407"/>
        <end position="426"/>
    </location>
</feature>
<evidence type="ECO:0000256" key="3">
    <source>
        <dbReference type="ARBA" id="ARBA00022692"/>
    </source>
</evidence>
<evidence type="ECO:0000313" key="9">
    <source>
        <dbReference type="Proteomes" id="UP000295438"/>
    </source>
</evidence>
<accession>A0A4R5V9M4</accession>
<evidence type="ECO:0000256" key="6">
    <source>
        <dbReference type="SAM" id="Phobius"/>
    </source>
</evidence>
<dbReference type="NCBIfam" id="TIGR00784">
    <property type="entry name" value="citMHS"/>
    <property type="match status" value="1"/>
</dbReference>
<gene>
    <name evidence="8" type="ORF">E1898_03430</name>
</gene>
<dbReference type="PANTHER" id="PTHR30354">
    <property type="entry name" value="GNT FAMILY GLUCONATE TRANSPORTER"/>
    <property type="match status" value="1"/>
</dbReference>
<comment type="caution">
    <text evidence="8">The sequence shown here is derived from an EMBL/GenBank/DDBJ whole genome shotgun (WGS) entry which is preliminary data.</text>
</comment>
<sequence>MLAILGILTISLLLYLILSKKTSAVVALILVPVLTGILAGKTSELPQMISEGILSIAPTGVMFVFAILFFGVLMDAGTFKPIISKLLQLAGNDPLKIVMVTAVLAMLVHLDGSGAVTFLIVIPAMLPIYDQLGMSRLTLACTTALAAGTMNILPWGGPTIRAASALEVSVTELFNPVFIPFLAGLLTVLGIAYFLGKKERVNVQPLASVKIDDSDEDEIKLPKLKFLINIGLILLAVTSIVLGLTPPYAVFMIAFGLALVFNFPKVSDQKERVDAHAKEALLMASILFAAGCFTGILKGSGMMEAMADGIQVILPEFMGRQLPLLTGILSMPASLVFDPDSFYFGILPLLSSTAESFQVSGLEVGQAAIFGQMTTGFPVSPLTGSTYLLVGLSGVDLGDHQKKTIPLAFLVSLVMLTVAILIGVIHI</sequence>
<dbReference type="PANTHER" id="PTHR30354:SF26">
    <property type="entry name" value="TRANSPORTER, PUTATIVE-RELATED"/>
    <property type="match status" value="1"/>
</dbReference>
<evidence type="ECO:0000256" key="2">
    <source>
        <dbReference type="ARBA" id="ARBA00022448"/>
    </source>
</evidence>
<evidence type="ECO:0000256" key="1">
    <source>
        <dbReference type="ARBA" id="ARBA00004141"/>
    </source>
</evidence>
<feature type="transmembrane region" description="Helical" evidence="6">
    <location>
        <begin position="52"/>
        <end position="77"/>
    </location>
</feature>